<dbReference type="PANTHER" id="PTHR43053:SF3">
    <property type="entry name" value="ALPHA-GALACTOSIDASE C-RELATED"/>
    <property type="match status" value="1"/>
</dbReference>
<dbReference type="AlphaFoldDB" id="A0A949NG15"/>
<dbReference type="PANTHER" id="PTHR43053">
    <property type="entry name" value="GLYCOSIDASE FAMILY 31"/>
    <property type="match status" value="1"/>
</dbReference>
<proteinExistence type="predicted"/>
<accession>A0A949NG15</accession>
<evidence type="ECO:0000313" key="4">
    <source>
        <dbReference type="EMBL" id="MBU9738304.1"/>
    </source>
</evidence>
<evidence type="ECO:0000313" key="5">
    <source>
        <dbReference type="Proteomes" id="UP000712157"/>
    </source>
</evidence>
<keyword evidence="2" id="KW-0326">Glycosidase</keyword>
<dbReference type="InterPro" id="IPR050985">
    <property type="entry name" value="Alpha-glycosidase_related"/>
</dbReference>
<organism evidence="4 5">
    <name type="scientific">Diplocloster agilis</name>
    <dbReference type="NCBI Taxonomy" id="2850323"/>
    <lineage>
        <taxon>Bacteria</taxon>
        <taxon>Bacillati</taxon>
        <taxon>Bacillota</taxon>
        <taxon>Clostridia</taxon>
        <taxon>Lachnospirales</taxon>
        <taxon>Lachnospiraceae</taxon>
        <taxon>Diplocloster</taxon>
    </lineage>
</organism>
<dbReference type="InterPro" id="IPR013785">
    <property type="entry name" value="Aldolase_TIM"/>
</dbReference>
<reference evidence="4" key="1">
    <citation type="submission" date="2021-06" db="EMBL/GenBank/DDBJ databases">
        <title>Description of novel taxa of the family Lachnospiraceae.</title>
        <authorList>
            <person name="Chaplin A.V."/>
            <person name="Sokolova S.R."/>
            <person name="Pikina A.P."/>
            <person name="Korzhanova M."/>
            <person name="Belova V."/>
            <person name="Korostin D."/>
            <person name="Efimov B.A."/>
        </authorList>
    </citation>
    <scope>NUCLEOTIDE SEQUENCE</scope>
    <source>
        <strain evidence="4">ASD5720</strain>
    </source>
</reference>
<dbReference type="GO" id="GO:0004557">
    <property type="term" value="F:alpha-galactosidase activity"/>
    <property type="evidence" value="ECO:0007669"/>
    <property type="project" value="InterPro"/>
</dbReference>
<evidence type="ECO:0000256" key="2">
    <source>
        <dbReference type="ARBA" id="ARBA00023295"/>
    </source>
</evidence>
<evidence type="ECO:0000259" key="3">
    <source>
        <dbReference type="Pfam" id="PF16874"/>
    </source>
</evidence>
<dbReference type="InterPro" id="IPR002252">
    <property type="entry name" value="Glyco_hydro_36"/>
</dbReference>
<dbReference type="InterPro" id="IPR031705">
    <property type="entry name" value="Glyco_hydro_36_C"/>
</dbReference>
<dbReference type="Pfam" id="PF02065">
    <property type="entry name" value="Melibiase"/>
    <property type="match status" value="1"/>
</dbReference>
<evidence type="ECO:0000256" key="1">
    <source>
        <dbReference type="ARBA" id="ARBA00022801"/>
    </source>
</evidence>
<dbReference type="InterPro" id="IPR013780">
    <property type="entry name" value="Glyco_hydro_b"/>
</dbReference>
<dbReference type="InterPro" id="IPR017853">
    <property type="entry name" value="GH"/>
</dbReference>
<feature type="domain" description="Glycosyl hydrolase family 36 C-terminal" evidence="3">
    <location>
        <begin position="574"/>
        <end position="634"/>
    </location>
</feature>
<dbReference type="EMBL" id="JAHQCW010000032">
    <property type="protein sequence ID" value="MBU9738304.1"/>
    <property type="molecule type" value="Genomic_DNA"/>
</dbReference>
<keyword evidence="5" id="KW-1185">Reference proteome</keyword>
<dbReference type="Gene3D" id="3.20.20.70">
    <property type="entry name" value="Aldolase class I"/>
    <property type="match status" value="1"/>
</dbReference>
<protein>
    <submittedName>
        <fullName evidence="4">Alpha-galactosidase</fullName>
    </submittedName>
</protein>
<name>A0A949NG15_9FIRM</name>
<dbReference type="Pfam" id="PF16874">
    <property type="entry name" value="Glyco_hydro_36C"/>
    <property type="match status" value="1"/>
</dbReference>
<dbReference type="Gene3D" id="2.60.40.1180">
    <property type="entry name" value="Golgi alpha-mannosidase II"/>
    <property type="match status" value="1"/>
</dbReference>
<keyword evidence="1" id="KW-0378">Hydrolase</keyword>
<comment type="caution">
    <text evidence="4">The sequence shown here is derived from an EMBL/GenBank/DDBJ whole genome shotgun (WGS) entry which is preliminary data.</text>
</comment>
<dbReference type="Proteomes" id="UP000712157">
    <property type="component" value="Unassembled WGS sequence"/>
</dbReference>
<dbReference type="PRINTS" id="PR00743">
    <property type="entry name" value="GLHYDRLASE36"/>
</dbReference>
<gene>
    <name evidence="4" type="ORF">KTH89_17305</name>
</gene>
<dbReference type="SUPFAM" id="SSF51445">
    <property type="entry name" value="(Trans)glycosidases"/>
    <property type="match status" value="1"/>
</dbReference>
<dbReference type="CDD" id="cd14791">
    <property type="entry name" value="GH36"/>
    <property type="match status" value="1"/>
</dbReference>
<dbReference type="RefSeq" id="WP_238722535.1">
    <property type="nucleotide sequence ID" value="NZ_JAHQCW010000032.1"/>
</dbReference>
<dbReference type="GO" id="GO:0016052">
    <property type="term" value="P:carbohydrate catabolic process"/>
    <property type="evidence" value="ECO:0007669"/>
    <property type="project" value="InterPro"/>
</dbReference>
<dbReference type="Gene3D" id="2.70.98.60">
    <property type="entry name" value="alpha-galactosidase from lactobacil brevis"/>
    <property type="match status" value="1"/>
</dbReference>
<dbReference type="InterPro" id="IPR038417">
    <property type="entry name" value="Alpga-gal_N_sf"/>
</dbReference>
<sequence length="661" mass="76779">MTANKVRGFSFRYDDRPHTEVFQKSVEIREREKDQRYCITWKQKDGLQVMQTITEYREFRAVHWVLEFENKGTTDSGLISQVRDCDQEFALPDDPKKIPGYETPDGTAKVYFLKGSTWERDEFRAVPRELTPGIAQQCACLGGRSSDTWVPFFDINQGERGYLIAIGWTGQWNASFERTQHGVLVQTGLQELQDQKDGFILYPGEKVRTSSVLILPYDQGQEKAHNDFRRLMKKEFSLIGKPGRPQTGPLCFMGWGGLPSDVLIERIRRSAKYDLGYEYYWIDAGWYGVSENTQDCTDEFTGDWGLRTGDWRVNPHYHPDGLHEVVEEVERAGMKFLLWFEPERAVQGTPMTLEHPEWFLHQVSGDKNLDMHLILDLGNEDAWDYIYQVLCDKIETLHISCYRQDFNFQVLPYWQNHDTIHRKGIHEMKHIAGLYRLWDSLLEKFPHLIIDNCASGGRRLDIEMLSRSISLWRSDYQCTWDADPEVAQIHGTGLSWYLPYHGTGAGKHKGDTYAFRSCFGTSSVNSFWGYAEGFGDEEPVEWVRKMNREFKKARPYFSCDFYSLAGYSVDRVSWTGWQYHDPDTDSGVVMAFRRSQSPNPSADLKLRGLQDGCVYRLEDADTGEWQERDGSGLMDMFRVTLPHPRSSKLFFYHVVQKVVEE</sequence>